<name>A0A1G8F1F2_9SPHI</name>
<keyword evidence="2" id="KW-1185">Reference proteome</keyword>
<protein>
    <submittedName>
        <fullName evidence="1">Uncharacterized protein</fullName>
    </submittedName>
</protein>
<evidence type="ECO:0000313" key="2">
    <source>
        <dbReference type="Proteomes" id="UP000199705"/>
    </source>
</evidence>
<dbReference type="Proteomes" id="UP000199705">
    <property type="component" value="Unassembled WGS sequence"/>
</dbReference>
<reference evidence="2" key="1">
    <citation type="submission" date="2016-10" db="EMBL/GenBank/DDBJ databases">
        <authorList>
            <person name="Varghese N."/>
            <person name="Submissions S."/>
        </authorList>
    </citation>
    <scope>NUCLEOTIDE SEQUENCE [LARGE SCALE GENOMIC DNA]</scope>
    <source>
        <strain evidence="2">Gh-67</strain>
    </source>
</reference>
<sequence>MNIRHGNGVSIVVRARESLVHGEGEQRYRLTLLMENVRDIETSGNNIRQSMETLSILGV</sequence>
<proteinExistence type="predicted"/>
<gene>
    <name evidence="1" type="ORF">SAMN05192573_112120</name>
</gene>
<accession>A0A1G8F1F2</accession>
<dbReference type="EMBL" id="FNCG01000012">
    <property type="protein sequence ID" value="SDH75942.1"/>
    <property type="molecule type" value="Genomic_DNA"/>
</dbReference>
<dbReference type="AlphaFoldDB" id="A0A1G8F1F2"/>
<evidence type="ECO:0000313" key="1">
    <source>
        <dbReference type="EMBL" id="SDH75942.1"/>
    </source>
</evidence>
<organism evidence="1 2">
    <name type="scientific">Mucilaginibacter gossypii</name>
    <dbReference type="NCBI Taxonomy" id="551996"/>
    <lineage>
        <taxon>Bacteria</taxon>
        <taxon>Pseudomonadati</taxon>
        <taxon>Bacteroidota</taxon>
        <taxon>Sphingobacteriia</taxon>
        <taxon>Sphingobacteriales</taxon>
        <taxon>Sphingobacteriaceae</taxon>
        <taxon>Mucilaginibacter</taxon>
    </lineage>
</organism>